<evidence type="ECO:0008006" key="3">
    <source>
        <dbReference type="Google" id="ProtNLM"/>
    </source>
</evidence>
<keyword evidence="2" id="KW-1185">Reference proteome</keyword>
<comment type="caution">
    <text evidence="1">The sequence shown here is derived from an EMBL/GenBank/DDBJ whole genome shotgun (WGS) entry which is preliminary data.</text>
</comment>
<proteinExistence type="predicted"/>
<protein>
    <recommendedName>
        <fullName evidence="3">DUF4376 domain-containing protein</fullName>
    </recommendedName>
</protein>
<name>A0ABQ1NY68_9GAMM</name>
<dbReference type="Proteomes" id="UP000638188">
    <property type="component" value="Unassembled WGS sequence"/>
</dbReference>
<evidence type="ECO:0000313" key="2">
    <source>
        <dbReference type="Proteomes" id="UP000638188"/>
    </source>
</evidence>
<sequence>MASIVLTDIDHCSGIAVLAGQPDIEKYWLSGNVLFVADVPQESLEQAQAQYSPFQSMKTQTIEKNNSLFEQAMLALTADYPPSEISSWERQRAEALAWQADHAAPTPWIDIAAQVRGVPRAEYLQRTVAKVQLFAQASAFLVGRRQAIDDAIRRATTMAELEAIRIDYTLPGAA</sequence>
<gene>
    <name evidence="1" type="ORF">GCM10007418_04080</name>
</gene>
<reference evidence="2" key="1">
    <citation type="journal article" date="2019" name="Int. J. Syst. Evol. Microbiol.">
        <title>The Global Catalogue of Microorganisms (GCM) 10K type strain sequencing project: providing services to taxonomists for standard genome sequencing and annotation.</title>
        <authorList>
            <consortium name="The Broad Institute Genomics Platform"/>
            <consortium name="The Broad Institute Genome Sequencing Center for Infectious Disease"/>
            <person name="Wu L."/>
            <person name="Ma J."/>
        </authorList>
    </citation>
    <scope>NUCLEOTIDE SEQUENCE [LARGE SCALE GENOMIC DNA]</scope>
    <source>
        <strain evidence="2">CGMCC 1.12482</strain>
    </source>
</reference>
<evidence type="ECO:0000313" key="1">
    <source>
        <dbReference type="EMBL" id="GGC87508.1"/>
    </source>
</evidence>
<accession>A0ABQ1NY68</accession>
<organism evidence="1 2">
    <name type="scientific">Halopseudomonas salina</name>
    <dbReference type="NCBI Taxonomy" id="1323744"/>
    <lineage>
        <taxon>Bacteria</taxon>
        <taxon>Pseudomonadati</taxon>
        <taxon>Pseudomonadota</taxon>
        <taxon>Gammaproteobacteria</taxon>
        <taxon>Pseudomonadales</taxon>
        <taxon>Pseudomonadaceae</taxon>
        <taxon>Halopseudomonas</taxon>
    </lineage>
</organism>
<dbReference type="EMBL" id="BMFF01000001">
    <property type="protein sequence ID" value="GGC87508.1"/>
    <property type="molecule type" value="Genomic_DNA"/>
</dbReference>